<dbReference type="PROSITE" id="PS50887">
    <property type="entry name" value="GGDEF"/>
    <property type="match status" value="1"/>
</dbReference>
<dbReference type="InterPro" id="IPR001789">
    <property type="entry name" value="Sig_transdc_resp-reg_receiver"/>
</dbReference>
<evidence type="ECO:0000313" key="12">
    <source>
        <dbReference type="EMBL" id="OXM86738.1"/>
    </source>
</evidence>
<keyword evidence="4" id="KW-0902">Two-component regulatory system</keyword>
<dbReference type="Gene3D" id="1.10.10.60">
    <property type="entry name" value="Homeodomain-like"/>
    <property type="match status" value="2"/>
</dbReference>
<evidence type="ECO:0000256" key="6">
    <source>
        <dbReference type="ARBA" id="ARBA00023125"/>
    </source>
</evidence>
<feature type="domain" description="GGDEF" evidence="11">
    <location>
        <begin position="172"/>
        <end position="303"/>
    </location>
</feature>
<dbReference type="PRINTS" id="PR00032">
    <property type="entry name" value="HTHARAC"/>
</dbReference>
<organism evidence="12 13">
    <name type="scientific">Paenibacillus rigui</name>
    <dbReference type="NCBI Taxonomy" id="554312"/>
    <lineage>
        <taxon>Bacteria</taxon>
        <taxon>Bacillati</taxon>
        <taxon>Bacillota</taxon>
        <taxon>Bacilli</taxon>
        <taxon>Bacillales</taxon>
        <taxon>Paenibacillaceae</taxon>
        <taxon>Paenibacillus</taxon>
    </lineage>
</organism>
<evidence type="ECO:0000256" key="4">
    <source>
        <dbReference type="ARBA" id="ARBA00023012"/>
    </source>
</evidence>
<keyword evidence="13" id="KW-1185">Reference proteome</keyword>
<dbReference type="InterPro" id="IPR011006">
    <property type="entry name" value="CheY-like_superfamily"/>
</dbReference>
<dbReference type="Pfam" id="PF12833">
    <property type="entry name" value="HTH_18"/>
    <property type="match status" value="1"/>
</dbReference>
<dbReference type="InterPro" id="IPR000160">
    <property type="entry name" value="GGDEF_dom"/>
</dbReference>
<dbReference type="InterPro" id="IPR009057">
    <property type="entry name" value="Homeodomain-like_sf"/>
</dbReference>
<dbReference type="SUPFAM" id="SSF52172">
    <property type="entry name" value="CheY-like"/>
    <property type="match status" value="1"/>
</dbReference>
<dbReference type="SUPFAM" id="SSF46689">
    <property type="entry name" value="Homeodomain-like"/>
    <property type="match status" value="1"/>
</dbReference>
<dbReference type="CDD" id="cd17536">
    <property type="entry name" value="REC_YesN-like"/>
    <property type="match status" value="1"/>
</dbReference>
<dbReference type="PANTHER" id="PTHR42713:SF3">
    <property type="entry name" value="TRANSCRIPTIONAL REGULATORY PROTEIN HPTR"/>
    <property type="match status" value="1"/>
</dbReference>
<dbReference type="Pfam" id="PF00072">
    <property type="entry name" value="Response_reg"/>
    <property type="match status" value="1"/>
</dbReference>
<sequence length="532" mass="61465">MYKLMIVDDDVIIRRGLTRNIDWESQGIKLSGSAGNGKEALLLAESLKPDLVVTDIRMPHMDGLELTERLIAKFPELKVILMTSYEEFEFAKKALKLKVFDYILKPFENDALLDTVNRAAAEYRREKSVRKQIIDSMPLLRQLFWEHLISGRFEETELATESEFLGIRLHASHYAASVIKIDDYRSPNMLNRFGQEMLKYCVGNIIEEMTRHLDPCYIIHYDGGEIVLVFGSDDEPVHMAHELHTLMEKLRANVETFLKTTITVGIGPVYERPLSLQHSYAEANAALEYRHITGTNQVFIAQEVHLQPEPETVSPQGWEKDLLVKVKLGMEEPAVSIIDQLEQDVLKRKRVPLQQVHILGTEIALLLYREFWEWIQTPQMEQRFGGFTHFCANLQTMTTSKQIFTTVRDFTVELISEICARRDSHQKQLMSKAYQYVETHFSREDLSLQDVANYVNVSPGYLSAMFKKIGNTTFSECLLKTRMEKALQLMSKDDCKAYEIAYQIGFSNPQYFSVCFKKYTGFSPSEYRSRRA</sequence>
<evidence type="ECO:0000259" key="10">
    <source>
        <dbReference type="PROSITE" id="PS50110"/>
    </source>
</evidence>
<dbReference type="InterPro" id="IPR051552">
    <property type="entry name" value="HptR"/>
</dbReference>
<accession>A0A229UTI2</accession>
<dbReference type="InterPro" id="IPR041522">
    <property type="entry name" value="CdaR_GGDEF"/>
</dbReference>
<feature type="modified residue" description="4-aspartylphosphate" evidence="8">
    <location>
        <position position="55"/>
    </location>
</feature>
<feature type="domain" description="HTH araC/xylS-type" evidence="9">
    <location>
        <begin position="431"/>
        <end position="530"/>
    </location>
</feature>
<dbReference type="GO" id="GO:0005737">
    <property type="term" value="C:cytoplasm"/>
    <property type="evidence" value="ECO:0007669"/>
    <property type="project" value="UniProtKB-SubCell"/>
</dbReference>
<dbReference type="InterPro" id="IPR018060">
    <property type="entry name" value="HTH_AraC"/>
</dbReference>
<dbReference type="RefSeq" id="WP_094014287.1">
    <property type="nucleotide sequence ID" value="NZ_NMQW01000012.1"/>
</dbReference>
<keyword evidence="7" id="KW-0804">Transcription</keyword>
<dbReference type="Gene3D" id="3.40.50.2300">
    <property type="match status" value="1"/>
</dbReference>
<evidence type="ECO:0000256" key="5">
    <source>
        <dbReference type="ARBA" id="ARBA00023015"/>
    </source>
</evidence>
<dbReference type="InterPro" id="IPR020449">
    <property type="entry name" value="Tscrpt_reg_AraC-type_HTH"/>
</dbReference>
<name>A0A229UTI2_9BACL</name>
<dbReference type="GO" id="GO:0003700">
    <property type="term" value="F:DNA-binding transcription factor activity"/>
    <property type="evidence" value="ECO:0007669"/>
    <property type="project" value="InterPro"/>
</dbReference>
<reference evidence="12 13" key="1">
    <citation type="submission" date="2017-07" db="EMBL/GenBank/DDBJ databases">
        <title>Genome sequencing and assembly of Paenibacillus rigui.</title>
        <authorList>
            <person name="Mayilraj S."/>
        </authorList>
    </citation>
    <scope>NUCLEOTIDE SEQUENCE [LARGE SCALE GENOMIC DNA]</scope>
    <source>
        <strain evidence="12 13">JCM 16352</strain>
    </source>
</reference>
<evidence type="ECO:0000259" key="11">
    <source>
        <dbReference type="PROSITE" id="PS50887"/>
    </source>
</evidence>
<evidence type="ECO:0000256" key="3">
    <source>
        <dbReference type="ARBA" id="ARBA00022553"/>
    </source>
</evidence>
<dbReference type="PANTHER" id="PTHR42713">
    <property type="entry name" value="HISTIDINE KINASE-RELATED"/>
    <property type="match status" value="1"/>
</dbReference>
<evidence type="ECO:0000259" key="9">
    <source>
        <dbReference type="PROSITE" id="PS01124"/>
    </source>
</evidence>
<comment type="subcellular location">
    <subcellularLocation>
        <location evidence="1">Cytoplasm</location>
    </subcellularLocation>
</comment>
<evidence type="ECO:0000256" key="8">
    <source>
        <dbReference type="PROSITE-ProRule" id="PRU00169"/>
    </source>
</evidence>
<dbReference type="PROSITE" id="PS50110">
    <property type="entry name" value="RESPONSE_REGULATORY"/>
    <property type="match status" value="1"/>
</dbReference>
<evidence type="ECO:0000256" key="2">
    <source>
        <dbReference type="ARBA" id="ARBA00022490"/>
    </source>
</evidence>
<dbReference type="Pfam" id="PF17853">
    <property type="entry name" value="GGDEF_2"/>
    <property type="match status" value="1"/>
</dbReference>
<dbReference type="SMART" id="SM00448">
    <property type="entry name" value="REC"/>
    <property type="match status" value="1"/>
</dbReference>
<dbReference type="SMART" id="SM00342">
    <property type="entry name" value="HTH_ARAC"/>
    <property type="match status" value="1"/>
</dbReference>
<keyword evidence="2" id="KW-0963">Cytoplasm</keyword>
<evidence type="ECO:0000256" key="1">
    <source>
        <dbReference type="ARBA" id="ARBA00004496"/>
    </source>
</evidence>
<evidence type="ECO:0000256" key="7">
    <source>
        <dbReference type="ARBA" id="ARBA00023163"/>
    </source>
</evidence>
<dbReference type="GO" id="GO:0043565">
    <property type="term" value="F:sequence-specific DNA binding"/>
    <property type="evidence" value="ECO:0007669"/>
    <property type="project" value="InterPro"/>
</dbReference>
<feature type="domain" description="Response regulatory" evidence="10">
    <location>
        <begin position="3"/>
        <end position="120"/>
    </location>
</feature>
<dbReference type="Proteomes" id="UP000215509">
    <property type="component" value="Unassembled WGS sequence"/>
</dbReference>
<gene>
    <name evidence="12" type="ORF">CF651_07755</name>
</gene>
<dbReference type="OrthoDB" id="9794370at2"/>
<dbReference type="GO" id="GO:0000160">
    <property type="term" value="P:phosphorelay signal transduction system"/>
    <property type="evidence" value="ECO:0007669"/>
    <property type="project" value="UniProtKB-KW"/>
</dbReference>
<comment type="caution">
    <text evidence="12">The sequence shown here is derived from an EMBL/GenBank/DDBJ whole genome shotgun (WGS) entry which is preliminary data.</text>
</comment>
<evidence type="ECO:0000313" key="13">
    <source>
        <dbReference type="Proteomes" id="UP000215509"/>
    </source>
</evidence>
<keyword evidence="5" id="KW-0805">Transcription regulation</keyword>
<keyword evidence="3 8" id="KW-0597">Phosphoprotein</keyword>
<protein>
    <submittedName>
        <fullName evidence="12">DNA-binding response regulator</fullName>
    </submittedName>
</protein>
<dbReference type="EMBL" id="NMQW01000012">
    <property type="protein sequence ID" value="OXM86738.1"/>
    <property type="molecule type" value="Genomic_DNA"/>
</dbReference>
<dbReference type="AlphaFoldDB" id="A0A229UTI2"/>
<dbReference type="PROSITE" id="PS01124">
    <property type="entry name" value="HTH_ARAC_FAMILY_2"/>
    <property type="match status" value="1"/>
</dbReference>
<proteinExistence type="predicted"/>
<keyword evidence="6 12" id="KW-0238">DNA-binding</keyword>